<protein>
    <submittedName>
        <fullName evidence="2">Uncharacterized protein</fullName>
    </submittedName>
</protein>
<gene>
    <name evidence="2" type="ORF">XYLVIOL_LOCUS2542</name>
</gene>
<accession>A0ABP1NB12</accession>
<dbReference type="EMBL" id="CAXAJV020001287">
    <property type="protein sequence ID" value="CAL7937109.1"/>
    <property type="molecule type" value="Genomic_DNA"/>
</dbReference>
<sequence>MKILLLLLFSISMIIMMGADMLIAKEQKSILTELSNAISSRSNGRKDKNKEINKGFEWIIEGVNILGQVDNLISDRAKDIIRKLHLAYNENDRDPYRNLDQSSKRKY</sequence>
<evidence type="ECO:0000313" key="3">
    <source>
        <dbReference type="Proteomes" id="UP001642520"/>
    </source>
</evidence>
<name>A0ABP1NB12_XYLVO</name>
<organism evidence="2 3">
    <name type="scientific">Xylocopa violacea</name>
    <name type="common">Violet carpenter bee</name>
    <name type="synonym">Apis violacea</name>
    <dbReference type="NCBI Taxonomy" id="135666"/>
    <lineage>
        <taxon>Eukaryota</taxon>
        <taxon>Metazoa</taxon>
        <taxon>Ecdysozoa</taxon>
        <taxon>Arthropoda</taxon>
        <taxon>Hexapoda</taxon>
        <taxon>Insecta</taxon>
        <taxon>Pterygota</taxon>
        <taxon>Neoptera</taxon>
        <taxon>Endopterygota</taxon>
        <taxon>Hymenoptera</taxon>
        <taxon>Apocrita</taxon>
        <taxon>Aculeata</taxon>
        <taxon>Apoidea</taxon>
        <taxon>Anthophila</taxon>
        <taxon>Apidae</taxon>
        <taxon>Xylocopa</taxon>
        <taxon>Xylocopa</taxon>
    </lineage>
</organism>
<dbReference type="Proteomes" id="UP001642520">
    <property type="component" value="Unassembled WGS sequence"/>
</dbReference>
<reference evidence="2 3" key="1">
    <citation type="submission" date="2024-08" db="EMBL/GenBank/DDBJ databases">
        <authorList>
            <person name="Will J Nash"/>
            <person name="Angela Man"/>
            <person name="Seanna McTaggart"/>
            <person name="Kendall Baker"/>
            <person name="Tom Barker"/>
            <person name="Leah Catchpole"/>
            <person name="Alex Durrant"/>
            <person name="Karim Gharbi"/>
            <person name="Naomi Irish"/>
            <person name="Gemy Kaithakottil"/>
            <person name="Debby Ku"/>
            <person name="Aaliyah Providence"/>
            <person name="Felix Shaw"/>
            <person name="David Swarbreck"/>
            <person name="Chris Watkins"/>
            <person name="Ann M. McCartney"/>
            <person name="Giulio Formenti"/>
            <person name="Alice Mouton"/>
            <person name="Noel Vella"/>
            <person name="Bjorn M von Reumont"/>
            <person name="Adriana Vella"/>
            <person name="Wilfried Haerty"/>
        </authorList>
    </citation>
    <scope>NUCLEOTIDE SEQUENCE [LARGE SCALE GENOMIC DNA]</scope>
</reference>
<evidence type="ECO:0000256" key="1">
    <source>
        <dbReference type="SAM" id="SignalP"/>
    </source>
</evidence>
<keyword evidence="1" id="KW-0732">Signal</keyword>
<comment type="caution">
    <text evidence="2">The sequence shown here is derived from an EMBL/GenBank/DDBJ whole genome shotgun (WGS) entry which is preliminary data.</text>
</comment>
<proteinExistence type="predicted"/>
<feature type="signal peptide" evidence="1">
    <location>
        <begin position="1"/>
        <end position="19"/>
    </location>
</feature>
<keyword evidence="3" id="KW-1185">Reference proteome</keyword>
<feature type="chain" id="PRO_5045273539" evidence="1">
    <location>
        <begin position="20"/>
        <end position="107"/>
    </location>
</feature>
<evidence type="ECO:0000313" key="2">
    <source>
        <dbReference type="EMBL" id="CAL7937109.1"/>
    </source>
</evidence>